<proteinExistence type="predicted"/>
<gene>
    <name evidence="2" type="ORF">GFSPODELE1_LOCUS9221</name>
</gene>
<feature type="region of interest" description="Disordered" evidence="1">
    <location>
        <begin position="1"/>
        <end position="37"/>
    </location>
</feature>
<feature type="region of interest" description="Disordered" evidence="1">
    <location>
        <begin position="71"/>
        <end position="107"/>
    </location>
</feature>
<dbReference type="EMBL" id="OZ037950">
    <property type="protein sequence ID" value="CAL1713261.1"/>
    <property type="molecule type" value="Genomic_DNA"/>
</dbReference>
<evidence type="ECO:0008006" key="4">
    <source>
        <dbReference type="Google" id="ProtNLM"/>
    </source>
</evidence>
<feature type="compositionally biased region" description="Low complexity" evidence="1">
    <location>
        <begin position="1"/>
        <end position="29"/>
    </location>
</feature>
<feature type="compositionally biased region" description="Low complexity" evidence="1">
    <location>
        <begin position="196"/>
        <end position="211"/>
    </location>
</feature>
<name>A0ABP1DZK6_9APHY</name>
<sequence length="329" mass="36526">MNSSNSFMGFSFDQPSSPFLSSGSSSPELSRGHYLYPDSDFSSPESISHGDLPLAPDTIFECPEHPLVDSYLNDDAFSNDGTVNPADLFYQDQPYNPPPVRPRGSSLDGALILAPEFDKMHLERHALDSPSPSSSPSLSPSPRTSRRTRSSRTSTSYSGESDTYSSDGDDGEYRPRRKSSRLVKQAAYHPYGGAYASSRSSRTPSPALSLTQRPEPYIRTTSRRSLQCAPGEVLSLDLHGDHGFQCTKGDCNYVQKNERIPDLKRHIRAHQGGTKIICCGQPIGPDHPHWADGYLWEGKIRWGGCWRTFSRKDALTRHLNTQCCLRPQL</sequence>
<feature type="compositionally biased region" description="Low complexity" evidence="1">
    <location>
        <begin position="129"/>
        <end position="143"/>
    </location>
</feature>
<protein>
    <recommendedName>
        <fullName evidence="4">C2H2-type domain-containing protein</fullName>
    </recommendedName>
</protein>
<feature type="region of interest" description="Disordered" evidence="1">
    <location>
        <begin position="126"/>
        <end position="211"/>
    </location>
</feature>
<dbReference type="Proteomes" id="UP001497453">
    <property type="component" value="Chromosome 7"/>
</dbReference>
<reference evidence="3" key="1">
    <citation type="submission" date="2024-04" db="EMBL/GenBank/DDBJ databases">
        <authorList>
            <person name="Shaw F."/>
            <person name="Minotto A."/>
        </authorList>
    </citation>
    <scope>NUCLEOTIDE SEQUENCE [LARGE SCALE GENOMIC DNA]</scope>
</reference>
<evidence type="ECO:0000256" key="1">
    <source>
        <dbReference type="SAM" id="MobiDB-lite"/>
    </source>
</evidence>
<evidence type="ECO:0000313" key="3">
    <source>
        <dbReference type="Proteomes" id="UP001497453"/>
    </source>
</evidence>
<keyword evidence="3" id="KW-1185">Reference proteome</keyword>
<organism evidence="2 3">
    <name type="scientific">Somion occarium</name>
    <dbReference type="NCBI Taxonomy" id="3059160"/>
    <lineage>
        <taxon>Eukaryota</taxon>
        <taxon>Fungi</taxon>
        <taxon>Dikarya</taxon>
        <taxon>Basidiomycota</taxon>
        <taxon>Agaricomycotina</taxon>
        <taxon>Agaricomycetes</taxon>
        <taxon>Polyporales</taxon>
        <taxon>Cerrenaceae</taxon>
        <taxon>Somion</taxon>
    </lineage>
</organism>
<evidence type="ECO:0000313" key="2">
    <source>
        <dbReference type="EMBL" id="CAL1713261.1"/>
    </source>
</evidence>
<feature type="compositionally biased region" description="Polar residues" evidence="1">
    <location>
        <begin position="157"/>
        <end position="166"/>
    </location>
</feature>
<accession>A0ABP1DZK6</accession>